<accession>H1VQT3</accession>
<dbReference type="Pfam" id="PF24883">
    <property type="entry name" value="NPHP3_N"/>
    <property type="match status" value="1"/>
</dbReference>
<dbReference type="AlphaFoldDB" id="H1VQT3"/>
<dbReference type="InterPro" id="IPR027417">
    <property type="entry name" value="P-loop_NTPase"/>
</dbReference>
<dbReference type="PROSITE" id="PS50837">
    <property type="entry name" value="NACHT"/>
    <property type="match status" value="1"/>
</dbReference>
<dbReference type="InterPro" id="IPR035994">
    <property type="entry name" value="Nucleoside_phosphorylase_sf"/>
</dbReference>
<dbReference type="GO" id="GO:0009116">
    <property type="term" value="P:nucleoside metabolic process"/>
    <property type="evidence" value="ECO:0007669"/>
    <property type="project" value="InterPro"/>
</dbReference>
<dbReference type="InterPro" id="IPR053137">
    <property type="entry name" value="NLR-like"/>
</dbReference>
<sequence>MSDPLLYTIGWICAIVPEFVAARLFLDEEHEYPVSVSKHDSNSYKLGRIGKHNVVIAVLPHGEYGLNSAATVARDMLHTFENVKVGLMVGVGGGAPSTKNDIRLGDIVVSSPGDGHGGVFQYDFGKSLHSGRFRTTGFLNKSPTALMTALNSLISDIEIKGNWLGDDIDKALRSKSLKQKYGRPDPESDMLFRSEVAYDADKTLTEYGPEDVVKRPKRDEGEGPVIHYGLIASANQVMKDPCKRDALAAEKNVLCFEMEAAGLVNHFPCLVIRGICDYSDTHKNKQWQGYAAMAAAAYAKALVCRLQESRLEHERRILEIPQVLSLLENVKQSVSEIKTRVDHAILGELSVAAGAEYDTHHNEHDPTCHPETRIDIIHEIERWASDADGPRMYWLSGMAGTGKSTIARTVARKFDDMHMLAASFFFKRGEMDRSRASLLFSTIARQLVSHRQELLPFVLEAIKKTDNISSKSTREQFSKLVLDPLHKARTGQRGKPKMLLVLDALDECSAEKDIETVVPLLAKLVKCKGYDIKVFVTSRPELAIHYAFDRTKGLHEEIQLHRVSQDTISHDIGVYLRDELAQIKKVWNARYPECSSRHLSVDWPGDENLEALVHMTNPLFIFAATACRLIRDHHYGDPDQQLSTLLRASKESGVNDKLGPTYLPALRQFRDGRTGLEKGRMLLRFRRIFGTIILLEESLSIVSIAGLVGVEEREVERVLGLLSSVIDVPRSPNSPVSLFHLSFREFLLGSGAEDFAIECTAAHQQIALGCLDLLSNRQPLRYNMCILSKFISSTGSRLSASWAKRAKQLI</sequence>
<name>H1VQT3_COLHI</name>
<dbReference type="VEuPathDB" id="FungiDB:CH63R_13208"/>
<proteinExistence type="predicted"/>
<reference evidence="4" key="1">
    <citation type="journal article" date="2012" name="Nat. Genet.">
        <title>Lifestyle transitions in plant pathogenic Colletotrichum fungi deciphered by genome and transcriptome analyses.</title>
        <authorList>
            <person name="O'Connell R.J."/>
            <person name="Thon M.R."/>
            <person name="Hacquard S."/>
            <person name="Amyotte S.G."/>
            <person name="Kleemann J."/>
            <person name="Torres M.F."/>
            <person name="Damm U."/>
            <person name="Buiate E.A."/>
            <person name="Epstein L."/>
            <person name="Alkan N."/>
            <person name="Altmueller J."/>
            <person name="Alvarado-Balderrama L."/>
            <person name="Bauser C.A."/>
            <person name="Becker C."/>
            <person name="Birren B.W."/>
            <person name="Chen Z."/>
            <person name="Choi J."/>
            <person name="Crouch J.A."/>
            <person name="Duvick J.P."/>
            <person name="Farman M.A."/>
            <person name="Gan P."/>
            <person name="Heiman D."/>
            <person name="Henrissat B."/>
            <person name="Howard R.J."/>
            <person name="Kabbage M."/>
            <person name="Koch C."/>
            <person name="Kracher B."/>
            <person name="Kubo Y."/>
            <person name="Law A.D."/>
            <person name="Lebrun M.-H."/>
            <person name="Lee Y.-H."/>
            <person name="Miyara I."/>
            <person name="Moore N."/>
            <person name="Neumann U."/>
            <person name="Nordstroem K."/>
            <person name="Panaccione D.G."/>
            <person name="Panstruga R."/>
            <person name="Place M."/>
            <person name="Proctor R.H."/>
            <person name="Prusky D."/>
            <person name="Rech G."/>
            <person name="Reinhardt R."/>
            <person name="Rollins J.A."/>
            <person name="Rounsley S."/>
            <person name="Schardl C.L."/>
            <person name="Schwartz D.C."/>
            <person name="Shenoy N."/>
            <person name="Shirasu K."/>
            <person name="Sikhakolli U.R."/>
            <person name="Stueber K."/>
            <person name="Sukno S.A."/>
            <person name="Sweigard J.A."/>
            <person name="Takano Y."/>
            <person name="Takahara H."/>
            <person name="Trail F."/>
            <person name="van der Does H.C."/>
            <person name="Voll L.M."/>
            <person name="Will I."/>
            <person name="Young S."/>
            <person name="Zeng Q."/>
            <person name="Zhang J."/>
            <person name="Zhou S."/>
            <person name="Dickman M.B."/>
            <person name="Schulze-Lefert P."/>
            <person name="Ver Loren van Themaat E."/>
            <person name="Ma L.-J."/>
            <person name="Vaillancourt L.J."/>
        </authorList>
    </citation>
    <scope>NUCLEOTIDE SEQUENCE [LARGE SCALE GENOMIC DNA]</scope>
    <source>
        <strain evidence="4">IMI 349063</strain>
    </source>
</reference>
<dbReference type="eggNOG" id="KOG4177">
    <property type="taxonomic scope" value="Eukaryota"/>
</dbReference>
<dbReference type="PANTHER" id="PTHR46082:SF11">
    <property type="entry name" value="AAA+ ATPASE DOMAIN-CONTAINING PROTEIN-RELATED"/>
    <property type="match status" value="1"/>
</dbReference>
<evidence type="ECO:0000313" key="4">
    <source>
        <dbReference type="Proteomes" id="UP000007174"/>
    </source>
</evidence>
<dbReference type="InterPro" id="IPR056884">
    <property type="entry name" value="NPHP3-like_N"/>
</dbReference>
<protein>
    <submittedName>
        <fullName evidence="3">Pfs domain-containing protein</fullName>
    </submittedName>
</protein>
<organism evidence="3 4">
    <name type="scientific">Colletotrichum higginsianum (strain IMI 349063)</name>
    <name type="common">Crucifer anthracnose fungus</name>
    <dbReference type="NCBI Taxonomy" id="759273"/>
    <lineage>
        <taxon>Eukaryota</taxon>
        <taxon>Fungi</taxon>
        <taxon>Dikarya</taxon>
        <taxon>Ascomycota</taxon>
        <taxon>Pezizomycotina</taxon>
        <taxon>Sordariomycetes</taxon>
        <taxon>Hypocreomycetidae</taxon>
        <taxon>Glomerellales</taxon>
        <taxon>Glomerellaceae</taxon>
        <taxon>Colletotrichum</taxon>
        <taxon>Colletotrichum destructivum species complex</taxon>
    </lineage>
</organism>
<dbReference type="Gene3D" id="3.40.50.300">
    <property type="entry name" value="P-loop containing nucleotide triphosphate hydrolases"/>
    <property type="match status" value="1"/>
</dbReference>
<dbReference type="HOGENOM" id="CLU_000288_34_2_1"/>
<dbReference type="SUPFAM" id="SSF52540">
    <property type="entry name" value="P-loop containing nucleoside triphosphate hydrolases"/>
    <property type="match status" value="1"/>
</dbReference>
<evidence type="ECO:0000259" key="2">
    <source>
        <dbReference type="PROSITE" id="PS50837"/>
    </source>
</evidence>
<dbReference type="GO" id="GO:0003824">
    <property type="term" value="F:catalytic activity"/>
    <property type="evidence" value="ECO:0007669"/>
    <property type="project" value="InterPro"/>
</dbReference>
<gene>
    <name evidence="3" type="ORF">CH063_12545</name>
</gene>
<dbReference type="Pfam" id="PF01048">
    <property type="entry name" value="PNP_UDP_1"/>
    <property type="match status" value="1"/>
</dbReference>
<dbReference type="PANTHER" id="PTHR46082">
    <property type="entry name" value="ATP/GTP-BINDING PROTEIN-RELATED"/>
    <property type="match status" value="1"/>
</dbReference>
<dbReference type="SUPFAM" id="SSF53167">
    <property type="entry name" value="Purine and uridine phosphorylases"/>
    <property type="match status" value="1"/>
</dbReference>
<feature type="domain" description="NACHT" evidence="2">
    <location>
        <begin position="391"/>
        <end position="540"/>
    </location>
</feature>
<dbReference type="Proteomes" id="UP000007174">
    <property type="component" value="Unassembled WGS sequence"/>
</dbReference>
<dbReference type="InterPro" id="IPR007111">
    <property type="entry name" value="NACHT_NTPase"/>
</dbReference>
<dbReference type="InterPro" id="IPR000845">
    <property type="entry name" value="Nucleoside_phosphorylase_d"/>
</dbReference>
<dbReference type="EMBL" id="CACQ02005496">
    <property type="protein sequence ID" value="CCF42589.1"/>
    <property type="molecule type" value="Genomic_DNA"/>
</dbReference>
<dbReference type="Gene3D" id="3.40.50.1580">
    <property type="entry name" value="Nucleoside phosphorylase domain"/>
    <property type="match status" value="1"/>
</dbReference>
<keyword evidence="1" id="KW-0677">Repeat</keyword>
<dbReference type="STRING" id="759273.H1VQT3"/>
<evidence type="ECO:0000313" key="3">
    <source>
        <dbReference type="EMBL" id="CCF42589.1"/>
    </source>
</evidence>
<evidence type="ECO:0000256" key="1">
    <source>
        <dbReference type="ARBA" id="ARBA00022737"/>
    </source>
</evidence>